<reference evidence="2" key="1">
    <citation type="submission" date="2019-08" db="EMBL/GenBank/DDBJ databases">
        <authorList>
            <person name="Kucharzyk K."/>
            <person name="Murdoch R.W."/>
            <person name="Higgins S."/>
            <person name="Loffler F."/>
        </authorList>
    </citation>
    <scope>NUCLEOTIDE SEQUENCE</scope>
</reference>
<feature type="transmembrane region" description="Helical" evidence="1">
    <location>
        <begin position="12"/>
        <end position="33"/>
    </location>
</feature>
<keyword evidence="1" id="KW-0472">Membrane</keyword>
<evidence type="ECO:0008006" key="3">
    <source>
        <dbReference type="Google" id="ProtNLM"/>
    </source>
</evidence>
<dbReference type="EMBL" id="VSSQ01008084">
    <property type="protein sequence ID" value="MPM37841.1"/>
    <property type="molecule type" value="Genomic_DNA"/>
</dbReference>
<evidence type="ECO:0000256" key="1">
    <source>
        <dbReference type="SAM" id="Phobius"/>
    </source>
</evidence>
<gene>
    <name evidence="2" type="ORF">SDC9_84460</name>
</gene>
<dbReference type="AlphaFoldDB" id="A0A644ZD75"/>
<organism evidence="2">
    <name type="scientific">bioreactor metagenome</name>
    <dbReference type="NCBI Taxonomy" id="1076179"/>
    <lineage>
        <taxon>unclassified sequences</taxon>
        <taxon>metagenomes</taxon>
        <taxon>ecological metagenomes</taxon>
    </lineage>
</organism>
<name>A0A644ZD75_9ZZZZ</name>
<sequence>MLQRRNKGSILIMSVITFSIISLICITCSSLILSNNRISELEYKTEKLKEENLGVIELIYSNMLKEVKYAVENTEIEDEFYNYLTKNNSAIFINKVKKIENTGTTNRIIDMDFDNSLSTKEYIHYKISIKSKINNHDKYALISVKIKNPWFGKKEKKLEESDIKEQEDSNIETNIENTEEEVTKINEGDLITFYNYEEK</sequence>
<proteinExistence type="predicted"/>
<comment type="caution">
    <text evidence="2">The sequence shown here is derived from an EMBL/GenBank/DDBJ whole genome shotgun (WGS) entry which is preliminary data.</text>
</comment>
<keyword evidence="1" id="KW-0812">Transmembrane</keyword>
<evidence type="ECO:0000313" key="2">
    <source>
        <dbReference type="EMBL" id="MPM37841.1"/>
    </source>
</evidence>
<accession>A0A644ZD75</accession>
<keyword evidence="1" id="KW-1133">Transmembrane helix</keyword>
<protein>
    <recommendedName>
        <fullName evidence="3">Type 4 fimbrial biogenesis protein PilX N-terminal domain-containing protein</fullName>
    </recommendedName>
</protein>